<keyword evidence="2" id="KW-1185">Reference proteome</keyword>
<dbReference type="Proteomes" id="UP000248783">
    <property type="component" value="Unassembled WGS sequence"/>
</dbReference>
<gene>
    <name evidence="1" type="ORF">DNL40_02055</name>
</gene>
<evidence type="ECO:0000313" key="1">
    <source>
        <dbReference type="EMBL" id="PZR55178.1"/>
    </source>
</evidence>
<evidence type="ECO:0000313" key="2">
    <source>
        <dbReference type="Proteomes" id="UP000248783"/>
    </source>
</evidence>
<sequence length="109" mass="11486">MKRTGFVTVAAATILLAGCGGGAEQTEHAVEPAQACHEAFAQALEADEMQDSRQALWPAFEECATLDDFAAAASAHPEVLGEVVPETYARTQCEFEPALEASALCTNLD</sequence>
<reference evidence="1 2" key="1">
    <citation type="submission" date="2018-06" db="EMBL/GenBank/DDBJ databases">
        <title>Whole genome sequencing of a novel hydrocarbon degrading bacterial strain, PW21 isolated from oil contaminated produced water sample.</title>
        <authorList>
            <person name="Nagkirti P."/>
            <person name="Shaikh A."/>
            <person name="Gowdaman V."/>
            <person name="Engineer A.E."/>
            <person name="Dagar S."/>
            <person name="Dhakephalkar P.K."/>
        </authorList>
    </citation>
    <scope>NUCLEOTIDE SEQUENCE [LARGE SCALE GENOMIC DNA]</scope>
    <source>
        <strain evidence="1 2">PW21</strain>
    </source>
</reference>
<dbReference type="PROSITE" id="PS51257">
    <property type="entry name" value="PROKAR_LIPOPROTEIN"/>
    <property type="match status" value="1"/>
</dbReference>
<dbReference type="EMBL" id="QKWH01000001">
    <property type="protein sequence ID" value="PZR55178.1"/>
    <property type="molecule type" value="Genomic_DNA"/>
</dbReference>
<dbReference type="RefSeq" id="WP_111249542.1">
    <property type="nucleotide sequence ID" value="NZ_QKWH01000001.1"/>
</dbReference>
<comment type="caution">
    <text evidence="1">The sequence shown here is derived from an EMBL/GenBank/DDBJ whole genome shotgun (WGS) entry which is preliminary data.</text>
</comment>
<proteinExistence type="predicted"/>
<dbReference type="AlphaFoldDB" id="A0A2W5XWY9"/>
<name>A0A2W5XWY9_9MICO</name>
<organism evidence="1 2">
    <name type="scientific">Xylanimonas oleitrophica</name>
    <dbReference type="NCBI Taxonomy" id="2607479"/>
    <lineage>
        <taxon>Bacteria</taxon>
        <taxon>Bacillati</taxon>
        <taxon>Actinomycetota</taxon>
        <taxon>Actinomycetes</taxon>
        <taxon>Micrococcales</taxon>
        <taxon>Promicromonosporaceae</taxon>
        <taxon>Xylanimonas</taxon>
    </lineage>
</organism>
<protein>
    <submittedName>
        <fullName evidence="1">Uncharacterized protein</fullName>
    </submittedName>
</protein>
<accession>A0A2W5XWY9</accession>